<dbReference type="GO" id="GO:0061631">
    <property type="term" value="F:ubiquitin conjugating enzyme activity"/>
    <property type="evidence" value="ECO:0007669"/>
    <property type="project" value="TreeGrafter"/>
</dbReference>
<dbReference type="Pfam" id="PF23046">
    <property type="entry name" value="tSH3-B_UBE2O"/>
    <property type="match status" value="1"/>
</dbReference>
<feature type="compositionally biased region" description="Polar residues" evidence="3">
    <location>
        <begin position="8"/>
        <end position="19"/>
    </location>
</feature>
<accession>A0AAV9D2B1</accession>
<feature type="compositionally biased region" description="Polar residues" evidence="3">
    <location>
        <begin position="35"/>
        <end position="49"/>
    </location>
</feature>
<evidence type="ECO:0000259" key="4">
    <source>
        <dbReference type="Pfam" id="PF23043"/>
    </source>
</evidence>
<dbReference type="EMBL" id="JAUJYO010000015">
    <property type="protein sequence ID" value="KAK1295716.1"/>
    <property type="molecule type" value="Genomic_DNA"/>
</dbReference>
<feature type="compositionally biased region" description="Acidic residues" evidence="3">
    <location>
        <begin position="86"/>
        <end position="112"/>
    </location>
</feature>
<organism evidence="7 8">
    <name type="scientific">Acorus calamus</name>
    <name type="common">Sweet flag</name>
    <dbReference type="NCBI Taxonomy" id="4465"/>
    <lineage>
        <taxon>Eukaryota</taxon>
        <taxon>Viridiplantae</taxon>
        <taxon>Streptophyta</taxon>
        <taxon>Embryophyta</taxon>
        <taxon>Tracheophyta</taxon>
        <taxon>Spermatophyta</taxon>
        <taxon>Magnoliopsida</taxon>
        <taxon>Liliopsida</taxon>
        <taxon>Acoraceae</taxon>
        <taxon>Acorus</taxon>
    </lineage>
</organism>
<evidence type="ECO:0000259" key="5">
    <source>
        <dbReference type="Pfam" id="PF23044"/>
    </source>
</evidence>
<evidence type="ECO:0000256" key="3">
    <source>
        <dbReference type="SAM" id="MobiDB-lite"/>
    </source>
</evidence>
<evidence type="ECO:0000256" key="1">
    <source>
        <dbReference type="ARBA" id="ARBA00022679"/>
    </source>
</evidence>
<evidence type="ECO:0000256" key="2">
    <source>
        <dbReference type="ARBA" id="ARBA00022786"/>
    </source>
</evidence>
<name>A0AAV9D2B1_ACOCL</name>
<protein>
    <submittedName>
        <fullName evidence="7">Ubiquitin-conjugating enzyme E2 23</fullName>
    </submittedName>
</protein>
<feature type="region of interest" description="Disordered" evidence="3">
    <location>
        <begin position="84"/>
        <end position="114"/>
    </location>
</feature>
<evidence type="ECO:0000313" key="7">
    <source>
        <dbReference type="EMBL" id="KAK1295716.1"/>
    </source>
</evidence>
<sequence>MENGHGVFSSSGPKTTGSNKELKTVKNIGFENGGFSPTSETSRELNQVQKIPENPHNASCPFVYKDDVVRSIKDDSLVGIATEVAGDFDSEEEYSESDDDDDTDDGGGDIDGEEAHNVQAASDPTGQLGLVVDVNISVDLRVSSGAIIADVSSRGLQRVRDFAVGDYVVHGPWLGRVDDILDNVTVLFDDGSICKVLKADPLRLKPVSKNILDYSSFPYYPGLRVRAVSSSVYKSGRWLSGLWKPSRLEGTVTKVQVGAVYVYWIASANPGYGSDSTTAPPEEQNPKNLTVLSCFSHANWQLGDWCMFSPTEDRAERYSHLMSMDHCLGSHTSMSDRSDRKAQSARSGDHINLVSKSYTAGDNNTAGNNGLSDCCSNSFPVSRETSHDSLPVSRKKIHKIFVKRDKRVRKREETYERALQIVNTRTRVVVAWQDGSREFGLDSTSLIPIHTPGDQDFFPEEYVVEKSLDEVVHATEVKRIGVMKTVDARERTACVTWLKPVSRPEDPREFDGEEIVSLYELDEHPDYDYCYGDVVIRLFPVTVSADLGSSKNQVEEHDRQVNFVEYFDVRSCDHADDVKVDEMLKDCNNVDFSHLSWVGHVTGLGGGDIEVAWADGTVSKVGPQAIYAVARDDDGNRLEKEVKLAMMGSGLQNPTSREAEKSMNCVIQAENSPGRNGPLSFTVAAIGFVSKLASGLLSQARKQIDILGSDSRDPTKRVEQEISEGSGTGDADAECEIQADNHNAQMTFTASEECYAVSSPAVAEVGSAEKSDSSLSEVLDAGMAHSVDGPFSFKHFDVTKDPLDHHYLDSGEQVVTLSSCFTS</sequence>
<evidence type="ECO:0000313" key="8">
    <source>
        <dbReference type="Proteomes" id="UP001180020"/>
    </source>
</evidence>
<dbReference type="AlphaFoldDB" id="A0AAV9D2B1"/>
<feature type="region of interest" description="Disordered" evidence="3">
    <location>
        <begin position="710"/>
        <end position="731"/>
    </location>
</feature>
<dbReference type="Proteomes" id="UP001180020">
    <property type="component" value="Unassembled WGS sequence"/>
</dbReference>
<keyword evidence="8" id="KW-1185">Reference proteome</keyword>
<feature type="domain" description="UBE2O-like SH3-B" evidence="4">
    <location>
        <begin position="454"/>
        <end position="526"/>
    </location>
</feature>
<reference evidence="7" key="2">
    <citation type="submission" date="2023-06" db="EMBL/GenBank/DDBJ databases">
        <authorList>
            <person name="Ma L."/>
            <person name="Liu K.-W."/>
            <person name="Li Z."/>
            <person name="Hsiao Y.-Y."/>
            <person name="Qi Y."/>
            <person name="Fu T."/>
            <person name="Tang G."/>
            <person name="Zhang D."/>
            <person name="Sun W.-H."/>
            <person name="Liu D.-K."/>
            <person name="Li Y."/>
            <person name="Chen G.-Z."/>
            <person name="Liu X.-D."/>
            <person name="Liao X.-Y."/>
            <person name="Jiang Y.-T."/>
            <person name="Yu X."/>
            <person name="Hao Y."/>
            <person name="Huang J."/>
            <person name="Zhao X.-W."/>
            <person name="Ke S."/>
            <person name="Chen Y.-Y."/>
            <person name="Wu W.-L."/>
            <person name="Hsu J.-L."/>
            <person name="Lin Y.-F."/>
            <person name="Huang M.-D."/>
            <person name="Li C.-Y."/>
            <person name="Huang L."/>
            <person name="Wang Z.-W."/>
            <person name="Zhao X."/>
            <person name="Zhong W.-Y."/>
            <person name="Peng D.-H."/>
            <person name="Ahmad S."/>
            <person name="Lan S."/>
            <person name="Zhang J.-S."/>
            <person name="Tsai W.-C."/>
            <person name="Van De Peer Y."/>
            <person name="Liu Z.-J."/>
        </authorList>
    </citation>
    <scope>NUCLEOTIDE SEQUENCE</scope>
    <source>
        <strain evidence="7">CP</strain>
        <tissue evidence="7">Leaves</tissue>
    </source>
</reference>
<evidence type="ECO:0000259" key="6">
    <source>
        <dbReference type="Pfam" id="PF23046"/>
    </source>
</evidence>
<proteinExistence type="predicted"/>
<dbReference type="Pfam" id="PF23043">
    <property type="entry name" value="SH3-B_UBE2O"/>
    <property type="match status" value="1"/>
</dbReference>
<dbReference type="Pfam" id="PF23044">
    <property type="entry name" value="SH3-C_UBE2O"/>
    <property type="match status" value="1"/>
</dbReference>
<comment type="caution">
    <text evidence="7">The sequence shown here is derived from an EMBL/GenBank/DDBJ whole genome shotgun (WGS) entry which is preliminary data.</text>
</comment>
<feature type="domain" description="UBE2O-like tandem tSH3-B" evidence="6">
    <location>
        <begin position="164"/>
        <end position="297"/>
    </location>
</feature>
<dbReference type="InterPro" id="IPR057735">
    <property type="entry name" value="UBE2O-like_tSH3-B"/>
</dbReference>
<gene>
    <name evidence="7" type="primary">UBC23</name>
    <name evidence="7" type="ORF">QJS10_CPB15g00388</name>
</gene>
<dbReference type="InterPro" id="IPR057733">
    <property type="entry name" value="UBE2O-like_SH3-B"/>
</dbReference>
<dbReference type="PANTHER" id="PTHR46116">
    <property type="entry name" value="(E3-INDEPENDENT) E2 UBIQUITIN-CONJUGATING ENZYME"/>
    <property type="match status" value="1"/>
</dbReference>
<keyword evidence="1" id="KW-0808">Transferase</keyword>
<feature type="region of interest" description="Disordered" evidence="3">
    <location>
        <begin position="1"/>
        <end position="60"/>
    </location>
</feature>
<feature type="domain" description="UBE2O-like SH3-C" evidence="5">
    <location>
        <begin position="593"/>
        <end position="633"/>
    </location>
</feature>
<keyword evidence="2" id="KW-0833">Ubl conjugation pathway</keyword>
<dbReference type="PANTHER" id="PTHR46116:SF21">
    <property type="entry name" value="UBIQUITIN-CONJUGATING ENZYME E2 23-RELATED"/>
    <property type="match status" value="1"/>
</dbReference>
<reference evidence="7" key="1">
    <citation type="journal article" date="2023" name="Nat. Commun.">
        <title>Diploid and tetraploid genomes of Acorus and the evolution of monocots.</title>
        <authorList>
            <person name="Ma L."/>
            <person name="Liu K.W."/>
            <person name="Li Z."/>
            <person name="Hsiao Y.Y."/>
            <person name="Qi Y."/>
            <person name="Fu T."/>
            <person name="Tang G.D."/>
            <person name="Zhang D."/>
            <person name="Sun W.H."/>
            <person name="Liu D.K."/>
            <person name="Li Y."/>
            <person name="Chen G.Z."/>
            <person name="Liu X.D."/>
            <person name="Liao X.Y."/>
            <person name="Jiang Y.T."/>
            <person name="Yu X."/>
            <person name="Hao Y."/>
            <person name="Huang J."/>
            <person name="Zhao X.W."/>
            <person name="Ke S."/>
            <person name="Chen Y.Y."/>
            <person name="Wu W.L."/>
            <person name="Hsu J.L."/>
            <person name="Lin Y.F."/>
            <person name="Huang M.D."/>
            <person name="Li C.Y."/>
            <person name="Huang L."/>
            <person name="Wang Z.W."/>
            <person name="Zhao X."/>
            <person name="Zhong W.Y."/>
            <person name="Peng D.H."/>
            <person name="Ahmad S."/>
            <person name="Lan S."/>
            <person name="Zhang J.S."/>
            <person name="Tsai W.C."/>
            <person name="Van de Peer Y."/>
            <person name="Liu Z.J."/>
        </authorList>
    </citation>
    <scope>NUCLEOTIDE SEQUENCE</scope>
    <source>
        <strain evidence="7">CP</strain>
    </source>
</reference>
<dbReference type="InterPro" id="IPR057734">
    <property type="entry name" value="UBE2O-like_SH3-C"/>
</dbReference>
<feature type="compositionally biased region" description="Basic and acidic residues" evidence="3">
    <location>
        <begin position="710"/>
        <end position="720"/>
    </location>
</feature>